<organism evidence="3 4">
    <name type="scientific">Tabrizicola oligotrophica</name>
    <dbReference type="NCBI Taxonomy" id="2710650"/>
    <lineage>
        <taxon>Bacteria</taxon>
        <taxon>Pseudomonadati</taxon>
        <taxon>Pseudomonadota</taxon>
        <taxon>Alphaproteobacteria</taxon>
        <taxon>Rhodobacterales</taxon>
        <taxon>Paracoccaceae</taxon>
        <taxon>Tabrizicola</taxon>
    </lineage>
</organism>
<gene>
    <name evidence="3" type="ORF">G4Z14_10495</name>
</gene>
<sequence>MLTRRFLISSLALLPLAATAQAGAYEAQPLSVAEMQAGGGLIVDIRTPEEWAETGVIAGARLVTFEGAQGFIAAVGPDLADGRDLILVCRSGRRSAAAAEALQTMIPNRIISVEGGMARLIDAGYRTVQPQ</sequence>
<keyword evidence="1" id="KW-0732">Signal</keyword>
<proteinExistence type="predicted"/>
<comment type="caution">
    <text evidence="3">The sequence shown here is derived from an EMBL/GenBank/DDBJ whole genome shotgun (WGS) entry which is preliminary data.</text>
</comment>
<dbReference type="InterPro" id="IPR001763">
    <property type="entry name" value="Rhodanese-like_dom"/>
</dbReference>
<dbReference type="Pfam" id="PF00581">
    <property type="entry name" value="Rhodanese"/>
    <property type="match status" value="1"/>
</dbReference>
<accession>A0A6M0QTD3</accession>
<dbReference type="CDD" id="cd00158">
    <property type="entry name" value="RHOD"/>
    <property type="match status" value="1"/>
</dbReference>
<reference evidence="3 4" key="1">
    <citation type="submission" date="2020-02" db="EMBL/GenBank/DDBJ databases">
        <authorList>
            <person name="Chen W.-M."/>
        </authorList>
    </citation>
    <scope>NUCLEOTIDE SEQUENCE [LARGE SCALE GENOMIC DNA]</scope>
    <source>
        <strain evidence="3 4">KMS-5</strain>
    </source>
</reference>
<name>A0A6M0QTD3_9RHOB</name>
<keyword evidence="4" id="KW-1185">Reference proteome</keyword>
<dbReference type="Gene3D" id="3.40.250.10">
    <property type="entry name" value="Rhodanese-like domain"/>
    <property type="match status" value="1"/>
</dbReference>
<protein>
    <submittedName>
        <fullName evidence="3">Rhodanese-like domain-containing protein</fullName>
    </submittedName>
</protein>
<dbReference type="RefSeq" id="WP_164625467.1">
    <property type="nucleotide sequence ID" value="NZ_JAAIVJ010000005.1"/>
</dbReference>
<dbReference type="InterPro" id="IPR036873">
    <property type="entry name" value="Rhodanese-like_dom_sf"/>
</dbReference>
<dbReference type="SMART" id="SM00450">
    <property type="entry name" value="RHOD"/>
    <property type="match status" value="1"/>
</dbReference>
<dbReference type="SUPFAM" id="SSF52821">
    <property type="entry name" value="Rhodanese/Cell cycle control phosphatase"/>
    <property type="match status" value="1"/>
</dbReference>
<feature type="chain" id="PRO_5026835339" evidence="1">
    <location>
        <begin position="23"/>
        <end position="131"/>
    </location>
</feature>
<evidence type="ECO:0000313" key="3">
    <source>
        <dbReference type="EMBL" id="NEY90725.1"/>
    </source>
</evidence>
<dbReference type="EMBL" id="JAAIVJ010000005">
    <property type="protein sequence ID" value="NEY90725.1"/>
    <property type="molecule type" value="Genomic_DNA"/>
</dbReference>
<dbReference type="AlphaFoldDB" id="A0A6M0QTD3"/>
<dbReference type="PROSITE" id="PS50206">
    <property type="entry name" value="RHODANESE_3"/>
    <property type="match status" value="1"/>
</dbReference>
<feature type="signal peptide" evidence="1">
    <location>
        <begin position="1"/>
        <end position="22"/>
    </location>
</feature>
<dbReference type="Proteomes" id="UP000477782">
    <property type="component" value="Unassembled WGS sequence"/>
</dbReference>
<evidence type="ECO:0000313" key="4">
    <source>
        <dbReference type="Proteomes" id="UP000477782"/>
    </source>
</evidence>
<evidence type="ECO:0000256" key="1">
    <source>
        <dbReference type="SAM" id="SignalP"/>
    </source>
</evidence>
<feature type="domain" description="Rhodanese" evidence="2">
    <location>
        <begin position="36"/>
        <end position="129"/>
    </location>
</feature>
<evidence type="ECO:0000259" key="2">
    <source>
        <dbReference type="PROSITE" id="PS50206"/>
    </source>
</evidence>